<proteinExistence type="predicted"/>
<sequence>MTAGLFVLAALLALIFAGALVKRYQTHHAPFYLWWTISFGLYTLAYLAEALTVNSHWNLPVYDVYIVASAGLVGSMSVGTAFLAFKKGLAKAYAWFVSLLGIALIIATIATPPAIHGSWLALNGGKGGIIGLTQLFYVLMASLGGTIVVLGALWSWWKTRRYYNLLIAAGALIASTGGTMASQGVGLSILPVMNIVGLVLIFLGYIYSRSSAQGRLSRPMAKGA</sequence>
<gene>
    <name evidence="2" type="ORF">BXT84_12830</name>
</gene>
<accession>A0ABN5H1V4</accession>
<name>A0ABN5H1V4_9FIRM</name>
<organism evidence="2 3">
    <name type="scientific">Sulfobacillus thermotolerans</name>
    <dbReference type="NCBI Taxonomy" id="338644"/>
    <lineage>
        <taxon>Bacteria</taxon>
        <taxon>Bacillati</taxon>
        <taxon>Bacillota</taxon>
        <taxon>Clostridia</taxon>
        <taxon>Eubacteriales</taxon>
        <taxon>Clostridiales Family XVII. Incertae Sedis</taxon>
        <taxon>Sulfobacillus</taxon>
    </lineage>
</organism>
<feature type="transmembrane region" description="Helical" evidence="1">
    <location>
        <begin position="6"/>
        <end position="24"/>
    </location>
</feature>
<dbReference type="EMBL" id="CP019454">
    <property type="protein sequence ID" value="AUW94720.1"/>
    <property type="molecule type" value="Genomic_DNA"/>
</dbReference>
<keyword evidence="1" id="KW-1133">Transmembrane helix</keyword>
<feature type="transmembrane region" description="Helical" evidence="1">
    <location>
        <begin position="135"/>
        <end position="155"/>
    </location>
</feature>
<feature type="transmembrane region" description="Helical" evidence="1">
    <location>
        <begin position="92"/>
        <end position="115"/>
    </location>
</feature>
<feature type="transmembrane region" description="Helical" evidence="1">
    <location>
        <begin position="187"/>
        <end position="208"/>
    </location>
</feature>
<evidence type="ECO:0008006" key="4">
    <source>
        <dbReference type="Google" id="ProtNLM"/>
    </source>
</evidence>
<evidence type="ECO:0000256" key="1">
    <source>
        <dbReference type="SAM" id="Phobius"/>
    </source>
</evidence>
<keyword evidence="1" id="KW-0472">Membrane</keyword>
<protein>
    <recommendedName>
        <fullName evidence="4">Histidine kinase N-terminal 7TM region domain-containing protein</fullName>
    </recommendedName>
</protein>
<keyword evidence="3" id="KW-1185">Reference proteome</keyword>
<dbReference type="Proteomes" id="UP000325292">
    <property type="component" value="Chromosome"/>
</dbReference>
<feature type="transmembrane region" description="Helical" evidence="1">
    <location>
        <begin position="64"/>
        <end position="85"/>
    </location>
</feature>
<feature type="transmembrane region" description="Helical" evidence="1">
    <location>
        <begin position="162"/>
        <end position="181"/>
    </location>
</feature>
<feature type="transmembrane region" description="Helical" evidence="1">
    <location>
        <begin position="31"/>
        <end position="52"/>
    </location>
</feature>
<keyword evidence="1" id="KW-0812">Transmembrane</keyword>
<evidence type="ECO:0000313" key="3">
    <source>
        <dbReference type="Proteomes" id="UP000325292"/>
    </source>
</evidence>
<reference evidence="2 3" key="1">
    <citation type="journal article" date="2019" name="Sci. Rep.">
        <title>Sulfobacillus thermotolerans: new insights into resistance and metabolic capacities of acidophilic chemolithotrophs.</title>
        <authorList>
            <person name="Panyushkina A.E."/>
            <person name="Babenko V.V."/>
            <person name="Nikitina A.S."/>
            <person name="Selezneva O.V."/>
            <person name="Tsaplina I.A."/>
            <person name="Letarova M.A."/>
            <person name="Kostryukova E.S."/>
            <person name="Letarov A.V."/>
        </authorList>
    </citation>
    <scope>NUCLEOTIDE SEQUENCE [LARGE SCALE GENOMIC DNA]</scope>
    <source>
        <strain evidence="2 3">Kr1</strain>
    </source>
</reference>
<evidence type="ECO:0000313" key="2">
    <source>
        <dbReference type="EMBL" id="AUW94720.1"/>
    </source>
</evidence>